<dbReference type="EMBL" id="QLMC01000006">
    <property type="protein sequence ID" value="RAJ93237.1"/>
    <property type="molecule type" value="Genomic_DNA"/>
</dbReference>
<name>A0A327WQQ9_LARAB</name>
<protein>
    <submittedName>
        <fullName evidence="1">Uncharacterized protein</fullName>
    </submittedName>
</protein>
<keyword evidence="2" id="KW-1185">Reference proteome</keyword>
<accession>A0A327WQQ9</accession>
<evidence type="ECO:0000313" key="1">
    <source>
        <dbReference type="EMBL" id="RAJ93237.1"/>
    </source>
</evidence>
<organism evidence="1 2">
    <name type="scientific">Larkinella arboricola</name>
    <dbReference type="NCBI Taxonomy" id="643671"/>
    <lineage>
        <taxon>Bacteria</taxon>
        <taxon>Pseudomonadati</taxon>
        <taxon>Bacteroidota</taxon>
        <taxon>Cytophagia</taxon>
        <taxon>Cytophagales</taxon>
        <taxon>Spirosomataceae</taxon>
        <taxon>Larkinella</taxon>
    </lineage>
</organism>
<comment type="caution">
    <text evidence="1">The sequence shown here is derived from an EMBL/GenBank/DDBJ whole genome shotgun (WGS) entry which is preliminary data.</text>
</comment>
<sequence length="118" mass="12553">MASIGILLFSQFGGTTVRFALEWKVLGSLLEMEGWTPIDKNTAKLGSSCSTASGGLGQQSQLAHQWAVGPGRRAVGYALIIGVGVKHLSWSSLEVLDQLKCLICRLLSNHRGNEAAEG</sequence>
<gene>
    <name evidence="1" type="ORF">LX87_04749</name>
</gene>
<dbReference type="Proteomes" id="UP000248790">
    <property type="component" value="Unassembled WGS sequence"/>
</dbReference>
<evidence type="ECO:0000313" key="2">
    <source>
        <dbReference type="Proteomes" id="UP000248790"/>
    </source>
</evidence>
<proteinExistence type="predicted"/>
<dbReference type="AlphaFoldDB" id="A0A327WQQ9"/>
<reference evidence="1 2" key="1">
    <citation type="submission" date="2018-06" db="EMBL/GenBank/DDBJ databases">
        <title>Genomic Encyclopedia of Archaeal and Bacterial Type Strains, Phase II (KMG-II): from individual species to whole genera.</title>
        <authorList>
            <person name="Goeker M."/>
        </authorList>
    </citation>
    <scope>NUCLEOTIDE SEQUENCE [LARGE SCALE GENOMIC DNA]</scope>
    <source>
        <strain evidence="1 2">DSM 21851</strain>
    </source>
</reference>